<dbReference type="AlphaFoldDB" id="A0A4P6ERD7"/>
<reference evidence="5 6" key="1">
    <citation type="submission" date="2019-01" db="EMBL/GenBank/DDBJ databases">
        <title>Genome sequencing of strain FW100M-2.</title>
        <authorList>
            <person name="Heo J."/>
            <person name="Kim S.-J."/>
            <person name="Kim J.-S."/>
            <person name="Hong S.-B."/>
            <person name="Kwon S.-W."/>
        </authorList>
    </citation>
    <scope>NUCLEOTIDE SEQUENCE [LARGE SCALE GENOMIC DNA]</scope>
    <source>
        <strain evidence="5 6">FW100M-2</strain>
    </source>
</reference>
<dbReference type="CDD" id="cd00845">
    <property type="entry name" value="MPP_UshA_N_like"/>
    <property type="match status" value="1"/>
</dbReference>
<evidence type="ECO:0000259" key="3">
    <source>
        <dbReference type="Pfam" id="PF00149"/>
    </source>
</evidence>
<dbReference type="SUPFAM" id="SSF55816">
    <property type="entry name" value="5'-nucleotidase (syn. UDP-sugar hydrolase), C-terminal domain"/>
    <property type="match status" value="1"/>
</dbReference>
<dbReference type="PRINTS" id="PR01607">
    <property type="entry name" value="APYRASEFAMLY"/>
</dbReference>
<dbReference type="GO" id="GO:0009166">
    <property type="term" value="P:nucleotide catabolic process"/>
    <property type="evidence" value="ECO:0007669"/>
    <property type="project" value="InterPro"/>
</dbReference>
<protein>
    <submittedName>
        <fullName evidence="5">Bifunctional metallophosphatase/5'-nucleotidase</fullName>
    </submittedName>
</protein>
<organism evidence="5 6">
    <name type="scientific">Paenibacillus protaetiae</name>
    <dbReference type="NCBI Taxonomy" id="2509456"/>
    <lineage>
        <taxon>Bacteria</taxon>
        <taxon>Bacillati</taxon>
        <taxon>Bacillota</taxon>
        <taxon>Bacilli</taxon>
        <taxon>Bacillales</taxon>
        <taxon>Paenibacillaceae</taxon>
        <taxon>Paenibacillus</taxon>
    </lineage>
</organism>
<keyword evidence="6" id="KW-1185">Reference proteome</keyword>
<evidence type="ECO:0000256" key="1">
    <source>
        <dbReference type="ARBA" id="ARBA00022729"/>
    </source>
</evidence>
<gene>
    <name evidence="5" type="ORF">ET464_00465</name>
</gene>
<evidence type="ECO:0000256" key="2">
    <source>
        <dbReference type="RuleBase" id="RU362119"/>
    </source>
</evidence>
<dbReference type="InterPro" id="IPR006179">
    <property type="entry name" value="5_nucleotidase/apyrase"/>
</dbReference>
<comment type="similarity">
    <text evidence="2">Belongs to the 5'-nucleotidase family.</text>
</comment>
<dbReference type="EMBL" id="CP035492">
    <property type="protein sequence ID" value="QAY65086.1"/>
    <property type="molecule type" value="Genomic_DNA"/>
</dbReference>
<proteinExistence type="inferred from homology"/>
<accession>A0A4P6ERD7</accession>
<feature type="domain" description="Calcineurin-like phosphoesterase" evidence="3">
    <location>
        <begin position="8"/>
        <end position="204"/>
    </location>
</feature>
<dbReference type="Gene3D" id="3.60.21.10">
    <property type="match status" value="1"/>
</dbReference>
<dbReference type="InterPro" id="IPR029052">
    <property type="entry name" value="Metallo-depent_PP-like"/>
</dbReference>
<dbReference type="GO" id="GO:0030288">
    <property type="term" value="C:outer membrane-bounded periplasmic space"/>
    <property type="evidence" value="ECO:0007669"/>
    <property type="project" value="TreeGrafter"/>
</dbReference>
<name>A0A4P6ERD7_9BACL</name>
<dbReference type="Pfam" id="PF00149">
    <property type="entry name" value="Metallophos"/>
    <property type="match status" value="1"/>
</dbReference>
<dbReference type="PANTHER" id="PTHR11575">
    <property type="entry name" value="5'-NUCLEOTIDASE-RELATED"/>
    <property type="match status" value="1"/>
</dbReference>
<evidence type="ECO:0000313" key="6">
    <source>
        <dbReference type="Proteomes" id="UP000293568"/>
    </source>
</evidence>
<feature type="domain" description="5'-Nucleotidase C-terminal" evidence="4">
    <location>
        <begin position="291"/>
        <end position="425"/>
    </location>
</feature>
<dbReference type="PANTHER" id="PTHR11575:SF23">
    <property type="entry name" value="5-NUCLEOTIDASE FAMILY PROTEIN"/>
    <property type="match status" value="1"/>
</dbReference>
<keyword evidence="2" id="KW-0547">Nucleotide-binding</keyword>
<sequence>MDVSKLIIIHSNDIHSRLENAAKIASIIETERQAAGQEHVLAIDIGDHMDRMRAETEGSDGLVNAELLSAAGYELVTLGNNEGLTYMPEVMERAYRGSGFQVLCANLKADATGDYPSWLQPSAIVEKGGFKIGMIAATANFHEFYTLIGWQSSEPLAAVREQVDKLREQVDIIAVMSHLGLSQDRRMAETIPGIDLIMGGHTHHLLEEPERIGGTIICAAGKHGEYAGRVEIERSTENGGRPVIRASVISTAAWEEQPEAAAVIARYQQSSFQRLSRVITRLEQPLPAELNAESPLANLLADGLLAWTDAEIGLVNTGQLLGGLAAGEVTAGQLHALCPSPINPCLLRLSGEDLLLALEQSLLPDFIEKPIKGFGFRGKLLGTLAVAGMEVACDLDQPPYSRIISVTVKGEPIRPERIYRVGTIDMFTFKVGYESLSRSDIRNYYLPEFIRDVLASQLLHPDRLEACRSKRWVSLSL</sequence>
<dbReference type="SUPFAM" id="SSF56300">
    <property type="entry name" value="Metallo-dependent phosphatases"/>
    <property type="match status" value="1"/>
</dbReference>
<dbReference type="KEGG" id="pprt:ET464_00465"/>
<dbReference type="Proteomes" id="UP000293568">
    <property type="component" value="Chromosome"/>
</dbReference>
<dbReference type="RefSeq" id="WP_129437276.1">
    <property type="nucleotide sequence ID" value="NZ_CP035492.1"/>
</dbReference>
<evidence type="ECO:0000259" key="4">
    <source>
        <dbReference type="Pfam" id="PF02872"/>
    </source>
</evidence>
<dbReference type="GO" id="GO:0008768">
    <property type="term" value="F:UDP-sugar diphosphatase activity"/>
    <property type="evidence" value="ECO:0007669"/>
    <property type="project" value="TreeGrafter"/>
</dbReference>
<dbReference type="InterPro" id="IPR008334">
    <property type="entry name" value="5'-Nucleotdase_C"/>
</dbReference>
<dbReference type="GO" id="GO:0008253">
    <property type="term" value="F:5'-nucleotidase activity"/>
    <property type="evidence" value="ECO:0007669"/>
    <property type="project" value="TreeGrafter"/>
</dbReference>
<dbReference type="Pfam" id="PF02872">
    <property type="entry name" value="5_nucleotid_C"/>
    <property type="match status" value="1"/>
</dbReference>
<evidence type="ECO:0000313" key="5">
    <source>
        <dbReference type="EMBL" id="QAY65086.1"/>
    </source>
</evidence>
<dbReference type="Gene3D" id="3.90.780.10">
    <property type="entry name" value="5'-Nucleotidase, C-terminal domain"/>
    <property type="match status" value="1"/>
</dbReference>
<keyword evidence="1" id="KW-0732">Signal</keyword>
<dbReference type="OrthoDB" id="9793179at2"/>
<dbReference type="GO" id="GO:0000166">
    <property type="term" value="F:nucleotide binding"/>
    <property type="evidence" value="ECO:0007669"/>
    <property type="project" value="UniProtKB-KW"/>
</dbReference>
<keyword evidence="2" id="KW-0378">Hydrolase</keyword>
<dbReference type="InterPro" id="IPR004843">
    <property type="entry name" value="Calcineurin-like_PHP"/>
</dbReference>
<dbReference type="InterPro" id="IPR036907">
    <property type="entry name" value="5'-Nucleotdase_C_sf"/>
</dbReference>